<keyword evidence="12 17" id="KW-0464">Manganese</keyword>
<keyword evidence="6 17" id="KW-0812">Transmembrane</keyword>
<name>A0A0D8XB61_DICVI</name>
<evidence type="ECO:0000256" key="9">
    <source>
        <dbReference type="ARBA" id="ARBA00022989"/>
    </source>
</evidence>
<sequence length="301" mass="35285">MYATIIAWMGFMETFKHQRRLLIWRSLWKLIHVVLLNEKRMTTKLNKEIAMLDNDKVNGSGMFLKFRRRVLHPVIHRCKLNVICLVPLTVIFIYLYSSFTEYFYSENDQTYDNALIYVYVHRTLRIYDLLKILCIISYTIYPNLSFVLKREICSQGHKGSRGGFGRRAILQKSCIFTCIQPNSIQSENGDDFVSAVLVMSAKRDKALQNHLEQLVRLRPSPTKFPIIISQDGSNLSVSRVASYFVKTYKNISYMHHKGDDEPRLLSKNYAYIAAHYKWALDKLFNDTEYNFVIITEGVYPF</sequence>
<dbReference type="InterPro" id="IPR004139">
    <property type="entry name" value="Glyco_trans_13"/>
</dbReference>
<feature type="transmembrane region" description="Helical" evidence="17">
    <location>
        <begin position="78"/>
        <end position="97"/>
    </location>
</feature>
<dbReference type="Gene3D" id="3.90.550.10">
    <property type="entry name" value="Spore Coat Polysaccharide Biosynthesis Protein SpsA, Chain A"/>
    <property type="match status" value="1"/>
</dbReference>
<dbReference type="InterPro" id="IPR029044">
    <property type="entry name" value="Nucleotide-diphossugar_trans"/>
</dbReference>
<dbReference type="GO" id="GO:0003827">
    <property type="term" value="F:alpha-1,3-mannosylglycoprotein 2-beta-N-acetylglucosaminyltransferase activity"/>
    <property type="evidence" value="ECO:0007669"/>
    <property type="project" value="UniProtKB-UniRule"/>
</dbReference>
<comment type="similarity">
    <text evidence="3 17">Belongs to the glycosyltransferase 13 family.</text>
</comment>
<keyword evidence="11 17" id="KW-0472">Membrane</keyword>
<dbReference type="Proteomes" id="UP000053766">
    <property type="component" value="Unassembled WGS sequence"/>
</dbReference>
<evidence type="ECO:0000256" key="10">
    <source>
        <dbReference type="ARBA" id="ARBA00023034"/>
    </source>
</evidence>
<evidence type="ECO:0000256" key="2">
    <source>
        <dbReference type="ARBA" id="ARBA00004922"/>
    </source>
</evidence>
<dbReference type="PANTHER" id="PTHR10468:SF3">
    <property type="entry name" value="ALPHA-1,3-MANNOSYL-GLYCOPROTEIN 2-BETA-N-ACETYLGLUCOSAMINYLTRANSFERASE"/>
    <property type="match status" value="1"/>
</dbReference>
<dbReference type="EMBL" id="KN716753">
    <property type="protein sequence ID" value="KJH41818.1"/>
    <property type="molecule type" value="Genomic_DNA"/>
</dbReference>
<dbReference type="SUPFAM" id="SSF53448">
    <property type="entry name" value="Nucleotide-diphospho-sugar transferases"/>
    <property type="match status" value="1"/>
</dbReference>
<evidence type="ECO:0000256" key="1">
    <source>
        <dbReference type="ARBA" id="ARBA00004323"/>
    </source>
</evidence>
<keyword evidence="5" id="KW-0808">Transferase</keyword>
<accession>A0A0D8XB61</accession>
<dbReference type="InterPro" id="IPR052261">
    <property type="entry name" value="Glycosyltransferase_13"/>
</dbReference>
<dbReference type="PANTHER" id="PTHR10468">
    <property type="entry name" value="PROTEIN O-LINKED-MANNOSE BETA-1,2-N-ACETYLGLUCOSAMINYLTRANSFERASE 1/ALPHA-1,3-MANNOSYL-GLYCOPROTEIN 2-BETA-N-ACETYLGLUCOSAMINYLTRANSFERASE"/>
    <property type="match status" value="1"/>
</dbReference>
<comment type="subcellular location">
    <subcellularLocation>
        <location evidence="1 17">Golgi apparatus membrane</location>
        <topology evidence="1 17">Single-pass type II membrane protein</topology>
    </subcellularLocation>
</comment>
<keyword evidence="4 17" id="KW-0328">Glycosyltransferase</keyword>
<dbReference type="OrthoDB" id="440755at2759"/>
<evidence type="ECO:0000256" key="15">
    <source>
        <dbReference type="ARBA" id="ARBA00041712"/>
    </source>
</evidence>
<organism evidence="18 19">
    <name type="scientific">Dictyocaulus viviparus</name>
    <name type="common">Bovine lungworm</name>
    <dbReference type="NCBI Taxonomy" id="29172"/>
    <lineage>
        <taxon>Eukaryota</taxon>
        <taxon>Metazoa</taxon>
        <taxon>Ecdysozoa</taxon>
        <taxon>Nematoda</taxon>
        <taxon>Chromadorea</taxon>
        <taxon>Rhabditida</taxon>
        <taxon>Rhabditina</taxon>
        <taxon>Rhabditomorpha</taxon>
        <taxon>Strongyloidea</taxon>
        <taxon>Metastrongylidae</taxon>
        <taxon>Dictyocaulus</taxon>
    </lineage>
</organism>
<comment type="caution">
    <text evidence="17">Lacks conserved residue(s) required for the propagation of feature annotation.</text>
</comment>
<comment type="function">
    <text evidence="13 17">Initiates complex N-linked carbohydrate formation. Essential for the conversion of high-mannose to hybrid and complex N-glycans.</text>
</comment>
<evidence type="ECO:0000256" key="4">
    <source>
        <dbReference type="ARBA" id="ARBA00022676"/>
    </source>
</evidence>
<evidence type="ECO:0000256" key="8">
    <source>
        <dbReference type="ARBA" id="ARBA00022968"/>
    </source>
</evidence>
<evidence type="ECO:0000313" key="18">
    <source>
        <dbReference type="EMBL" id="KJH41818.1"/>
    </source>
</evidence>
<dbReference type="UniPathway" id="UPA00378"/>
<evidence type="ECO:0000313" key="19">
    <source>
        <dbReference type="Proteomes" id="UP000053766"/>
    </source>
</evidence>
<dbReference type="EC" id="2.4.1.101" evidence="14 17"/>
<dbReference type="STRING" id="29172.A0A0D8XB61"/>
<keyword evidence="19" id="KW-1185">Reference proteome</keyword>
<keyword evidence="9 17" id="KW-1133">Transmembrane helix</keyword>
<reference evidence="19" key="2">
    <citation type="journal article" date="2016" name="Sci. Rep.">
        <title>Dictyocaulus viviparus genome, variome and transcriptome elucidate lungworm biology and support future intervention.</title>
        <authorList>
            <person name="McNulty S.N."/>
            <person name="Strube C."/>
            <person name="Rosa B.A."/>
            <person name="Martin J.C."/>
            <person name="Tyagi R."/>
            <person name="Choi Y.J."/>
            <person name="Wang Q."/>
            <person name="Hallsworth Pepin K."/>
            <person name="Zhang X."/>
            <person name="Ozersky P."/>
            <person name="Wilson R.K."/>
            <person name="Sternberg P.W."/>
            <person name="Gasser R.B."/>
            <person name="Mitreva M."/>
        </authorList>
    </citation>
    <scope>NUCLEOTIDE SEQUENCE [LARGE SCALE GENOMIC DNA]</scope>
    <source>
        <strain evidence="19">HannoverDv2000</strain>
    </source>
</reference>
<feature type="transmembrane region" description="Helical" evidence="17">
    <location>
        <begin position="129"/>
        <end position="148"/>
    </location>
</feature>
<protein>
    <recommendedName>
        <fullName evidence="14 17">Alpha-1,3-mannosyl-glycoprotein 2-beta-N-acetylglucosaminyltransferase</fullName>
        <shortName evidence="17">GNT-I</shortName>
        <shortName evidence="17">GlcNAc-T I</shortName>
        <ecNumber evidence="14 17">2.4.1.101</ecNumber>
    </recommendedName>
    <alternativeName>
        <fullName evidence="15 17">N-glycosyl-oligosaccharide-glycoprotein N-acetylglucosaminyltransferase I</fullName>
    </alternativeName>
</protein>
<evidence type="ECO:0000256" key="13">
    <source>
        <dbReference type="ARBA" id="ARBA00037706"/>
    </source>
</evidence>
<dbReference type="GO" id="GO:0030145">
    <property type="term" value="F:manganese ion binding"/>
    <property type="evidence" value="ECO:0007669"/>
    <property type="project" value="UniProtKB-UniRule"/>
</dbReference>
<dbReference type="AlphaFoldDB" id="A0A0D8XB61"/>
<comment type="cofactor">
    <cofactor evidence="17">
        <name>Mn(2+)</name>
        <dbReference type="ChEBI" id="CHEBI:29035"/>
    </cofactor>
    <text evidence="17">The cofactor is mostly bound to the substrate.</text>
</comment>
<evidence type="ECO:0000256" key="14">
    <source>
        <dbReference type="ARBA" id="ARBA00038949"/>
    </source>
</evidence>
<keyword evidence="8 17" id="KW-0735">Signal-anchor</keyword>
<evidence type="ECO:0000256" key="12">
    <source>
        <dbReference type="ARBA" id="ARBA00023211"/>
    </source>
</evidence>
<proteinExistence type="inferred from homology"/>
<dbReference type="GO" id="GO:0000139">
    <property type="term" value="C:Golgi membrane"/>
    <property type="evidence" value="ECO:0007669"/>
    <property type="project" value="UniProtKB-SubCell"/>
</dbReference>
<evidence type="ECO:0000256" key="5">
    <source>
        <dbReference type="ARBA" id="ARBA00022679"/>
    </source>
</evidence>
<evidence type="ECO:0000256" key="11">
    <source>
        <dbReference type="ARBA" id="ARBA00023136"/>
    </source>
</evidence>
<evidence type="ECO:0000256" key="17">
    <source>
        <dbReference type="RuleBase" id="RU368119"/>
    </source>
</evidence>
<evidence type="ECO:0000256" key="16">
    <source>
        <dbReference type="ARBA" id="ARBA00049421"/>
    </source>
</evidence>
<reference evidence="18 19" key="1">
    <citation type="submission" date="2013-11" db="EMBL/GenBank/DDBJ databases">
        <title>Draft genome of the bovine lungworm Dictyocaulus viviparus.</title>
        <authorList>
            <person name="Mitreva M."/>
        </authorList>
    </citation>
    <scope>NUCLEOTIDE SEQUENCE [LARGE SCALE GENOMIC DNA]</scope>
    <source>
        <strain evidence="18 19">HannoverDv2000</strain>
    </source>
</reference>
<keyword evidence="10 17" id="KW-0333">Golgi apparatus</keyword>
<keyword evidence="7 17" id="KW-0479">Metal-binding</keyword>
<evidence type="ECO:0000256" key="3">
    <source>
        <dbReference type="ARBA" id="ARBA00006492"/>
    </source>
</evidence>
<evidence type="ECO:0000256" key="6">
    <source>
        <dbReference type="ARBA" id="ARBA00022692"/>
    </source>
</evidence>
<dbReference type="GO" id="GO:0006487">
    <property type="term" value="P:protein N-linked glycosylation"/>
    <property type="evidence" value="ECO:0007669"/>
    <property type="project" value="TreeGrafter"/>
</dbReference>
<comment type="catalytic activity">
    <reaction evidence="16 17">
        <text>N(4)-(alpha-D-Man-(1-&gt;3)-[alpha-D-Man-(1-&gt;3)-[alpha-D-Man-(1-&gt;6)]-alpha-D-Man-(1-&gt;6)]-beta-D-Man-(1-&gt;4)-beta-D-GlcNAc-(1-&gt;4)-beta-D-GlcNAc)-L-asparaginyl-[protein] (N-glucan mannose isomer 5A1,2) + UDP-N-acetyl-alpha-D-glucosamine = N(4)-{beta-D-GlcNAc-(1-&gt;2)-alpha-D-Man-(1-&gt;3)-[alpha-D-Man-(1-&gt;3)-[alpha-D-Man-(1-&gt;6)]-alpha-D-Man-(1-&gt;6)]-beta-D-Man-(1-&gt;4)-beta-D-GlcNAc-(1-&gt;4)-beta-D-GlcNAc}-L-asparaginyl-[protein] + UDP + H(+)</text>
        <dbReference type="Rhea" id="RHEA:11456"/>
        <dbReference type="Rhea" id="RHEA-COMP:14367"/>
        <dbReference type="Rhea" id="RHEA-COMP:14368"/>
        <dbReference type="ChEBI" id="CHEBI:15378"/>
        <dbReference type="ChEBI" id="CHEBI:57705"/>
        <dbReference type="ChEBI" id="CHEBI:58223"/>
        <dbReference type="ChEBI" id="CHEBI:59087"/>
        <dbReference type="ChEBI" id="CHEBI:60625"/>
        <dbReference type="EC" id="2.4.1.101"/>
    </reaction>
</comment>
<dbReference type="Pfam" id="PF03071">
    <property type="entry name" value="GNT-I"/>
    <property type="match status" value="1"/>
</dbReference>
<evidence type="ECO:0000256" key="7">
    <source>
        <dbReference type="ARBA" id="ARBA00022723"/>
    </source>
</evidence>
<gene>
    <name evidence="18" type="ORF">DICVIV_12201</name>
</gene>
<comment type="pathway">
    <text evidence="2 17">Protein modification; protein glycosylation.</text>
</comment>